<feature type="domain" description="Glycosyltransferase subfamily 4-like N-terminal" evidence="2">
    <location>
        <begin position="16"/>
        <end position="175"/>
    </location>
</feature>
<accession>A0ABW5VJA1</accession>
<evidence type="ECO:0000313" key="4">
    <source>
        <dbReference type="Proteomes" id="UP001597532"/>
    </source>
</evidence>
<proteinExistence type="predicted"/>
<dbReference type="Pfam" id="PF13439">
    <property type="entry name" value="Glyco_transf_4"/>
    <property type="match status" value="1"/>
</dbReference>
<dbReference type="InterPro" id="IPR028098">
    <property type="entry name" value="Glyco_trans_4-like_N"/>
</dbReference>
<keyword evidence="3" id="KW-0808">Transferase</keyword>
<evidence type="ECO:0000259" key="1">
    <source>
        <dbReference type="Pfam" id="PF00534"/>
    </source>
</evidence>
<gene>
    <name evidence="3" type="ORF">ACFS1K_12350</name>
</gene>
<dbReference type="PANTHER" id="PTHR12526">
    <property type="entry name" value="GLYCOSYLTRANSFERASE"/>
    <property type="match status" value="1"/>
</dbReference>
<keyword evidence="3" id="KW-0328">Glycosyltransferase</keyword>
<dbReference type="Proteomes" id="UP001597532">
    <property type="component" value="Unassembled WGS sequence"/>
</dbReference>
<name>A0ABW5VJA1_9FLAO</name>
<dbReference type="InterPro" id="IPR001296">
    <property type="entry name" value="Glyco_trans_1"/>
</dbReference>
<organism evidence="3 4">
    <name type="scientific">Arenibacter antarcticus</name>
    <dbReference type="NCBI Taxonomy" id="2040469"/>
    <lineage>
        <taxon>Bacteria</taxon>
        <taxon>Pseudomonadati</taxon>
        <taxon>Bacteroidota</taxon>
        <taxon>Flavobacteriia</taxon>
        <taxon>Flavobacteriales</taxon>
        <taxon>Flavobacteriaceae</taxon>
        <taxon>Arenibacter</taxon>
    </lineage>
</organism>
<evidence type="ECO:0000259" key="2">
    <source>
        <dbReference type="Pfam" id="PF13439"/>
    </source>
</evidence>
<comment type="caution">
    <text evidence="3">The sequence shown here is derived from an EMBL/GenBank/DDBJ whole genome shotgun (WGS) entry which is preliminary data.</text>
</comment>
<protein>
    <submittedName>
        <fullName evidence="3">Glycosyltransferase family 4 protein</fullName>
        <ecNumber evidence="3">2.4.-.-</ecNumber>
    </submittedName>
</protein>
<feature type="domain" description="Glycosyl transferase family 1" evidence="1">
    <location>
        <begin position="187"/>
        <end position="340"/>
    </location>
</feature>
<sequence length="367" mass="41709">MKKHKIAFLINSLSSGGAERVLTTLVNNLITSYEITIITFHNIAPFYDLHKNVKHIHCLDKYEPSSNFFEAIKNNYLLLRKINDISRENNFELMINFMTTANVLGTCIGKLNCIPVIISERTNPYHQEIPKLWSVLRLISYRFSSILVVQTETIKKFFIGKVNENKLRILPNPISNELTNNRTLVHHSQKKNIILSVGRLTSLKAHAILIRAFALTKYNNWELWIAGDGPEYNNLDNLITELNLSDHVKLLGLVKDIHTLYNTAKIFAFSSTYEGFPNALIEAMHFGLACVSTDCPTGPGELIKDGENGYLVPINNPDQMSNKLNSLMLNPSKIESFGEKSIITVQQFEEENVIGQWKYIINSLLKS</sequence>
<dbReference type="Gene3D" id="3.40.50.2000">
    <property type="entry name" value="Glycogen Phosphorylase B"/>
    <property type="match status" value="2"/>
</dbReference>
<dbReference type="EC" id="2.4.-.-" evidence="3"/>
<dbReference type="SUPFAM" id="SSF53756">
    <property type="entry name" value="UDP-Glycosyltransferase/glycogen phosphorylase"/>
    <property type="match status" value="1"/>
</dbReference>
<dbReference type="CDD" id="cd03820">
    <property type="entry name" value="GT4_AmsD-like"/>
    <property type="match status" value="1"/>
</dbReference>
<dbReference type="RefSeq" id="WP_251806740.1">
    <property type="nucleotide sequence ID" value="NZ_CP166679.1"/>
</dbReference>
<reference evidence="4" key="1">
    <citation type="journal article" date="2019" name="Int. J. Syst. Evol. Microbiol.">
        <title>The Global Catalogue of Microorganisms (GCM) 10K type strain sequencing project: providing services to taxonomists for standard genome sequencing and annotation.</title>
        <authorList>
            <consortium name="The Broad Institute Genomics Platform"/>
            <consortium name="The Broad Institute Genome Sequencing Center for Infectious Disease"/>
            <person name="Wu L."/>
            <person name="Ma J."/>
        </authorList>
    </citation>
    <scope>NUCLEOTIDE SEQUENCE [LARGE SCALE GENOMIC DNA]</scope>
    <source>
        <strain evidence="4">KCTC 52924</strain>
    </source>
</reference>
<dbReference type="EMBL" id="JBHUOK010000030">
    <property type="protein sequence ID" value="MFD2790555.1"/>
    <property type="molecule type" value="Genomic_DNA"/>
</dbReference>
<keyword evidence="4" id="KW-1185">Reference proteome</keyword>
<evidence type="ECO:0000313" key="3">
    <source>
        <dbReference type="EMBL" id="MFD2790555.1"/>
    </source>
</evidence>
<dbReference type="Pfam" id="PF00534">
    <property type="entry name" value="Glycos_transf_1"/>
    <property type="match status" value="1"/>
</dbReference>
<dbReference type="GO" id="GO:0016757">
    <property type="term" value="F:glycosyltransferase activity"/>
    <property type="evidence" value="ECO:0007669"/>
    <property type="project" value="UniProtKB-KW"/>
</dbReference>
<dbReference type="PANTHER" id="PTHR12526:SF630">
    <property type="entry name" value="GLYCOSYLTRANSFERASE"/>
    <property type="match status" value="1"/>
</dbReference>